<keyword evidence="1" id="KW-1133">Transmembrane helix</keyword>
<dbReference type="InterPro" id="IPR004676">
    <property type="entry name" value="Cd-R_transporter"/>
</dbReference>
<dbReference type="RefSeq" id="WP_275309933.1">
    <property type="nucleotide sequence ID" value="NZ_CP095749.1"/>
</dbReference>
<keyword evidence="3" id="KW-1185">Reference proteome</keyword>
<feature type="transmembrane region" description="Helical" evidence="1">
    <location>
        <begin position="102"/>
        <end position="122"/>
    </location>
</feature>
<feature type="transmembrane region" description="Helical" evidence="1">
    <location>
        <begin position="44"/>
        <end position="67"/>
    </location>
</feature>
<name>A0ABY8AF18_9ACTN</name>
<evidence type="ECO:0000313" key="3">
    <source>
        <dbReference type="Proteomes" id="UP001218629"/>
    </source>
</evidence>
<feature type="transmembrane region" description="Helical" evidence="1">
    <location>
        <begin position="6"/>
        <end position="32"/>
    </location>
</feature>
<feature type="transmembrane region" description="Helical" evidence="1">
    <location>
        <begin position="73"/>
        <end position="90"/>
    </location>
</feature>
<dbReference type="Proteomes" id="UP001218629">
    <property type="component" value="Chromosome"/>
</dbReference>
<dbReference type="Pfam" id="PF03596">
    <property type="entry name" value="Cad"/>
    <property type="match status" value="1"/>
</dbReference>
<keyword evidence="1" id="KW-0812">Transmembrane</keyword>
<reference evidence="2 3" key="1">
    <citation type="submission" date="2022-03" db="EMBL/GenBank/DDBJ databases">
        <title>Streptomyces yunnanensis P86,complete genome.</title>
        <authorList>
            <person name="Chen S."/>
            <person name="Zhang Q."/>
        </authorList>
    </citation>
    <scope>NUCLEOTIDE SEQUENCE [LARGE SCALE GENOMIC DNA]</scope>
    <source>
        <strain evidence="2 3">P86</strain>
    </source>
</reference>
<gene>
    <name evidence="2" type="ORF">MOV08_32875</name>
</gene>
<sequence length="201" mass="20312">MAGVVATAATAVGLFAGTNVDDLVVLAVLFLSSRATGVLRSGQIWAGQAAGFTVLVAVSVSAALGLAVVPDRWVGLLGLVPLVLGGLGLVRVARARRSGEPVPAVAATGPVSVMVLTVINGADNLSVYPPVLRTIGVGSAVVTLVVFGGGVVLWCALGSWLGSHRKIVEVIGRWGHWIIPTVFITIGVIILLGSGVLAAIR</sequence>
<evidence type="ECO:0000256" key="1">
    <source>
        <dbReference type="SAM" id="Phobius"/>
    </source>
</evidence>
<protein>
    <submittedName>
        <fullName evidence="2">Cadmium resistance transporter</fullName>
    </submittedName>
</protein>
<dbReference type="EMBL" id="CP095749">
    <property type="protein sequence ID" value="WEB43600.1"/>
    <property type="molecule type" value="Genomic_DNA"/>
</dbReference>
<accession>A0ABY8AF18</accession>
<feature type="transmembrane region" description="Helical" evidence="1">
    <location>
        <begin position="134"/>
        <end position="157"/>
    </location>
</feature>
<keyword evidence="1" id="KW-0472">Membrane</keyword>
<evidence type="ECO:0000313" key="2">
    <source>
        <dbReference type="EMBL" id="WEB43600.1"/>
    </source>
</evidence>
<feature type="transmembrane region" description="Helical" evidence="1">
    <location>
        <begin position="177"/>
        <end position="200"/>
    </location>
</feature>
<proteinExistence type="predicted"/>
<organism evidence="2 3">
    <name type="scientific">Streptomyces yunnanensis</name>
    <dbReference type="NCBI Taxonomy" id="156453"/>
    <lineage>
        <taxon>Bacteria</taxon>
        <taxon>Bacillati</taxon>
        <taxon>Actinomycetota</taxon>
        <taxon>Actinomycetes</taxon>
        <taxon>Kitasatosporales</taxon>
        <taxon>Streptomycetaceae</taxon>
        <taxon>Streptomyces</taxon>
    </lineage>
</organism>